<evidence type="ECO:0000259" key="2">
    <source>
        <dbReference type="Pfam" id="PF14339"/>
    </source>
</evidence>
<accession>A0A243WIE5</accession>
<sequence>MKISTRMPSLRHTLLGLATLGLTVGATQIQAQTVYGLLATPLPTPTQSVVTFNATTPAAFTANVPITGTTVGAIVGLDVRPNTGQLFALGYNSTTQQAQLYILSPTTGVTTAVGSAITLNLGTDVSRIGFDFNPTVDRIRVTAGNGANFRLNPNNGALAATDGTLAYATGDTNVGQTPGVGSSAYTNSYIGSTSTTLYNLDEANSRLVTQNPPNDGKLNTVGALGVPTNGTAQVSDLDIYFNPTTGTNVAYMTTSVVSLTSIASTLYTVDLTTGAATAVGTLGSTSAAAVTDITFAIDRPASLPAVTGQLAYALAGSNLLTFDTSQPTLVRTSVGITGVDAAQTLVGLDVRPSTNSLYALGYNATAQTAQLYTINDLTGVARAVNAVPLALALGNGKVSFDFNPVANLIRVIGRNGANFRLNPADGSLAGTDTPLTYIAGDANAGTTPNIGAVAYTNSMMGATTTALYNYDLNLNVLTRQDPPNAGTLTTIGATGVTANATTPNVDMDIFYNTATSTNLAYLVANTGTGANTTLYTLNVTTGAATAVGAIGNGIAARDIAIAGQGGVTANTSARELAAGLSLYPNPVAGIDATVSFKLTQPTQVELTVFDALGRQVDVLHSGVLSAGNQTVRWNSAARSKGLYFVRLTLDGQPAGAQRSLVLN</sequence>
<name>A0A243WIE5_9BACT</name>
<organism evidence="4 5">
    <name type="scientific">Hymenobacter crusticola</name>
    <dbReference type="NCBI Taxonomy" id="1770526"/>
    <lineage>
        <taxon>Bacteria</taxon>
        <taxon>Pseudomonadati</taxon>
        <taxon>Bacteroidota</taxon>
        <taxon>Cytophagia</taxon>
        <taxon>Cytophagales</taxon>
        <taxon>Hymenobacteraceae</taxon>
        <taxon>Hymenobacter</taxon>
    </lineage>
</organism>
<feature type="signal peptide" evidence="1">
    <location>
        <begin position="1"/>
        <end position="31"/>
    </location>
</feature>
<evidence type="ECO:0000259" key="3">
    <source>
        <dbReference type="Pfam" id="PF18962"/>
    </source>
</evidence>
<dbReference type="EMBL" id="MTSE01000002">
    <property type="protein sequence ID" value="OUJ75598.1"/>
    <property type="molecule type" value="Genomic_DNA"/>
</dbReference>
<dbReference type="InterPro" id="IPR025507">
    <property type="entry name" value="DUF4394"/>
</dbReference>
<evidence type="ECO:0000256" key="1">
    <source>
        <dbReference type="SAM" id="SignalP"/>
    </source>
</evidence>
<feature type="domain" description="DUF4394" evidence="2">
    <location>
        <begin position="49"/>
        <end position="293"/>
    </location>
</feature>
<keyword evidence="5" id="KW-1185">Reference proteome</keyword>
<evidence type="ECO:0008006" key="6">
    <source>
        <dbReference type="Google" id="ProtNLM"/>
    </source>
</evidence>
<dbReference type="Pfam" id="PF14339">
    <property type="entry name" value="DUF4394"/>
    <property type="match status" value="2"/>
</dbReference>
<dbReference type="NCBIfam" id="TIGR04183">
    <property type="entry name" value="Por_Secre_tail"/>
    <property type="match status" value="1"/>
</dbReference>
<keyword evidence="1" id="KW-0732">Signal</keyword>
<protein>
    <recommendedName>
        <fullName evidence="6">Secretion system C-terminal sorting domain-containing protein</fullName>
    </recommendedName>
</protein>
<feature type="chain" id="PRO_5013349174" description="Secretion system C-terminal sorting domain-containing protein" evidence="1">
    <location>
        <begin position="32"/>
        <end position="663"/>
    </location>
</feature>
<feature type="domain" description="DUF4394" evidence="2">
    <location>
        <begin position="318"/>
        <end position="560"/>
    </location>
</feature>
<dbReference type="InterPro" id="IPR026444">
    <property type="entry name" value="Secre_tail"/>
</dbReference>
<dbReference type="OrthoDB" id="531718at2"/>
<dbReference type="AlphaFoldDB" id="A0A243WIE5"/>
<gene>
    <name evidence="4" type="ORF">BXP70_06225</name>
</gene>
<proteinExistence type="predicted"/>
<evidence type="ECO:0000313" key="4">
    <source>
        <dbReference type="EMBL" id="OUJ75598.1"/>
    </source>
</evidence>
<feature type="domain" description="Secretion system C-terminal sorting" evidence="3">
    <location>
        <begin position="582"/>
        <end position="651"/>
    </location>
</feature>
<reference evidence="4 5" key="1">
    <citation type="submission" date="2017-01" db="EMBL/GenBank/DDBJ databases">
        <title>A new Hymenobacter.</title>
        <authorList>
            <person name="Liang Y."/>
            <person name="Feng F."/>
        </authorList>
    </citation>
    <scope>NUCLEOTIDE SEQUENCE [LARGE SCALE GENOMIC DNA]</scope>
    <source>
        <strain evidence="4">MIMBbqt21</strain>
    </source>
</reference>
<dbReference type="Pfam" id="PF18962">
    <property type="entry name" value="Por_Secre_tail"/>
    <property type="match status" value="1"/>
</dbReference>
<comment type="caution">
    <text evidence="4">The sequence shown here is derived from an EMBL/GenBank/DDBJ whole genome shotgun (WGS) entry which is preliminary data.</text>
</comment>
<evidence type="ECO:0000313" key="5">
    <source>
        <dbReference type="Proteomes" id="UP000194873"/>
    </source>
</evidence>
<dbReference type="Gene3D" id="2.60.40.4070">
    <property type="match status" value="1"/>
</dbReference>
<dbReference type="RefSeq" id="WP_086593144.1">
    <property type="nucleotide sequence ID" value="NZ_MTSE01000002.1"/>
</dbReference>
<dbReference type="Proteomes" id="UP000194873">
    <property type="component" value="Unassembled WGS sequence"/>
</dbReference>